<gene>
    <name evidence="1" type="ORF">EIN_345790</name>
</gene>
<dbReference type="AlphaFoldDB" id="L7FJU3"/>
<proteinExistence type="predicted"/>
<dbReference type="OMA" id="KMSFQIT"/>
<dbReference type="KEGG" id="eiv:EIN_345790"/>
<dbReference type="OrthoDB" id="27425at2759"/>
<evidence type="ECO:0000313" key="2">
    <source>
        <dbReference type="Proteomes" id="UP000014680"/>
    </source>
</evidence>
<keyword evidence="2" id="KW-1185">Reference proteome</keyword>
<dbReference type="Proteomes" id="UP000014680">
    <property type="component" value="Unassembled WGS sequence"/>
</dbReference>
<dbReference type="GeneID" id="14882974"/>
<sequence length="375" mass="41813">MINILIRGLPPDTQRHFHNLLSTHSDSVIPTLTQLSVISSSRSVPLLGITQFVPTKPLTLSLGTSVSKDGNFQLNSSISLNNFLSCGVQCKAEILSKYKNGKLSPPQPMISVTLPFSKSDGLHSFNFMSSFDKVKEESPFKHIENTSDVSLEYTAPKYSVGFSQKVHSTKSKPDASLLGIPIELTNSKNVVSNEVYMRNEYIKKTKYGEWTNTFYNVFGVEDKSVYWKPQLSSVFKTITLANCWMTSRLYFGCLVAQSNLSMSEYYYLGSKELRGFRRRGCVGECTDPHLGGDVVGTFHQFVHRQLPFGGNSSIFGFFNCGFLSFKKIKGEKKVDCINSVCGVGISLNGMDFSLIKHLKSGKNDEKCMFQVTTSF</sequence>
<evidence type="ECO:0000313" key="1">
    <source>
        <dbReference type="EMBL" id="ELP83993.1"/>
    </source>
</evidence>
<accession>L7FJU3</accession>
<reference evidence="1 2" key="1">
    <citation type="submission" date="2012-10" db="EMBL/GenBank/DDBJ databases">
        <authorList>
            <person name="Zafar N."/>
            <person name="Inman J."/>
            <person name="Hall N."/>
            <person name="Lorenzi H."/>
            <person name="Caler E."/>
        </authorList>
    </citation>
    <scope>NUCLEOTIDE SEQUENCE [LARGE SCALE GENOMIC DNA]</scope>
    <source>
        <strain evidence="1 2">IP1</strain>
    </source>
</reference>
<protein>
    <recommendedName>
        <fullName evidence="3">Bacterial surface antigen (D15) domain-containing protein</fullName>
    </recommendedName>
</protein>
<dbReference type="VEuPathDB" id="AmoebaDB:EIN_345790"/>
<dbReference type="RefSeq" id="XP_004183339.1">
    <property type="nucleotide sequence ID" value="XM_004183291.1"/>
</dbReference>
<evidence type="ECO:0008006" key="3">
    <source>
        <dbReference type="Google" id="ProtNLM"/>
    </source>
</evidence>
<dbReference type="EMBL" id="KB207186">
    <property type="protein sequence ID" value="ELP83993.1"/>
    <property type="molecule type" value="Genomic_DNA"/>
</dbReference>
<name>L7FJU3_ENTIV</name>
<organism evidence="1 2">
    <name type="scientific">Entamoeba invadens IP1</name>
    <dbReference type="NCBI Taxonomy" id="370355"/>
    <lineage>
        <taxon>Eukaryota</taxon>
        <taxon>Amoebozoa</taxon>
        <taxon>Evosea</taxon>
        <taxon>Archamoebae</taxon>
        <taxon>Mastigamoebida</taxon>
        <taxon>Entamoebidae</taxon>
        <taxon>Entamoeba</taxon>
    </lineage>
</organism>
<dbReference type="Gene3D" id="2.40.160.50">
    <property type="entry name" value="membrane protein fhac: a member of the omp85/tpsb transporter family"/>
    <property type="match status" value="1"/>
</dbReference>